<dbReference type="InterPro" id="IPR036286">
    <property type="entry name" value="LexA/Signal_pep-like_sf"/>
</dbReference>
<evidence type="ECO:0000256" key="9">
    <source>
        <dbReference type="ARBA" id="ARBA00023163"/>
    </source>
</evidence>
<keyword evidence="11 12" id="KW-0742">SOS response</keyword>
<dbReference type="MEROPS" id="S24.001"/>
<dbReference type="GO" id="GO:0006508">
    <property type="term" value="P:proteolysis"/>
    <property type="evidence" value="ECO:0007669"/>
    <property type="project" value="InterPro"/>
</dbReference>
<evidence type="ECO:0000256" key="6">
    <source>
        <dbReference type="ARBA" id="ARBA00022813"/>
    </source>
</evidence>
<reference evidence="17" key="1">
    <citation type="journal article" date="2013" name="Stand. Genomic Sci.">
        <title>Complete genome sequence of the halophilic bacterium Spirochaeta africana type strain (Z-7692(T)) from the alkaline Lake Magadi in the East African Rift.</title>
        <authorList>
            <person name="Liolos K."/>
            <person name="Abt B."/>
            <person name="Scheuner C."/>
            <person name="Teshima H."/>
            <person name="Held B."/>
            <person name="Lapidus A."/>
            <person name="Nolan M."/>
            <person name="Lucas S."/>
            <person name="Deshpande S."/>
            <person name="Cheng J.F."/>
            <person name="Tapia R."/>
            <person name="Goodwin L.A."/>
            <person name="Pitluck S."/>
            <person name="Pagani I."/>
            <person name="Ivanova N."/>
            <person name="Mavromatis K."/>
            <person name="Mikhailova N."/>
            <person name="Huntemann M."/>
            <person name="Pati A."/>
            <person name="Chen A."/>
            <person name="Palaniappan K."/>
            <person name="Land M."/>
            <person name="Rohde M."/>
            <person name="Tindall B.J."/>
            <person name="Detter J.C."/>
            <person name="Goker M."/>
            <person name="Bristow J."/>
            <person name="Eisen J.A."/>
            <person name="Markowitz V."/>
            <person name="Hugenholtz P."/>
            <person name="Woyke T."/>
            <person name="Klenk H.P."/>
            <person name="Kyrpides N.C."/>
        </authorList>
    </citation>
    <scope>NUCLEOTIDE SEQUENCE</scope>
    <source>
        <strain evidence="17">ATCC 700263 / DSM 8902 / Z-7692</strain>
    </source>
</reference>
<feature type="domain" description="LexA repressor DNA-binding" evidence="15">
    <location>
        <begin position="1"/>
        <end position="63"/>
    </location>
</feature>
<dbReference type="EMBL" id="CP003282">
    <property type="protein sequence ID" value="AFG38690.1"/>
    <property type="molecule type" value="Genomic_DNA"/>
</dbReference>
<dbReference type="SUPFAM" id="SSF51306">
    <property type="entry name" value="LexA/Signal peptidase"/>
    <property type="match status" value="1"/>
</dbReference>
<feature type="site" description="Cleavage; by autolysis" evidence="12">
    <location>
        <begin position="91"/>
        <end position="92"/>
    </location>
</feature>
<gene>
    <name evidence="12" type="primary">lexA</name>
    <name evidence="16" type="ordered locus">Spiaf_2664</name>
</gene>
<dbReference type="GO" id="GO:0004252">
    <property type="term" value="F:serine-type endopeptidase activity"/>
    <property type="evidence" value="ECO:0007669"/>
    <property type="project" value="UniProtKB-UniRule"/>
</dbReference>
<dbReference type="GO" id="GO:0006281">
    <property type="term" value="P:DNA repair"/>
    <property type="evidence" value="ECO:0007669"/>
    <property type="project" value="UniProtKB-UniRule"/>
</dbReference>
<evidence type="ECO:0000256" key="7">
    <source>
        <dbReference type="ARBA" id="ARBA00023015"/>
    </source>
</evidence>
<dbReference type="HOGENOM" id="CLU_066192_45_1_12"/>
<keyword evidence="4 12" id="KW-0227">DNA damage</keyword>
<dbReference type="PANTHER" id="PTHR33516">
    <property type="entry name" value="LEXA REPRESSOR"/>
    <property type="match status" value="1"/>
</dbReference>
<comment type="subunit">
    <text evidence="12">Homodimer.</text>
</comment>
<evidence type="ECO:0000256" key="1">
    <source>
        <dbReference type="ARBA" id="ARBA00007484"/>
    </source>
</evidence>
<evidence type="ECO:0000313" key="17">
    <source>
        <dbReference type="Proteomes" id="UP000007383"/>
    </source>
</evidence>
<evidence type="ECO:0000256" key="5">
    <source>
        <dbReference type="ARBA" id="ARBA00022801"/>
    </source>
</evidence>
<dbReference type="PANTHER" id="PTHR33516:SF2">
    <property type="entry name" value="LEXA REPRESSOR-RELATED"/>
    <property type="match status" value="1"/>
</dbReference>
<dbReference type="InterPro" id="IPR036388">
    <property type="entry name" value="WH-like_DNA-bd_sf"/>
</dbReference>
<feature type="domain" description="Peptidase S24/S26A/S26B/S26C" evidence="14">
    <location>
        <begin position="84"/>
        <end position="195"/>
    </location>
</feature>
<dbReference type="InterPro" id="IPR006200">
    <property type="entry name" value="LexA"/>
</dbReference>
<keyword evidence="17" id="KW-1185">Reference proteome</keyword>
<keyword evidence="8 12" id="KW-0238">DNA-binding</keyword>
<name>H9UME7_SPIAZ</name>
<keyword evidence="9 12" id="KW-0804">Transcription</keyword>
<evidence type="ECO:0000259" key="14">
    <source>
        <dbReference type="Pfam" id="PF00717"/>
    </source>
</evidence>
<evidence type="ECO:0000259" key="15">
    <source>
        <dbReference type="Pfam" id="PF01726"/>
    </source>
</evidence>
<comment type="similarity">
    <text evidence="1 12 13">Belongs to the peptidase S24 family.</text>
</comment>
<dbReference type="Gene3D" id="2.10.109.10">
    <property type="entry name" value="Umud Fragment, subunit A"/>
    <property type="match status" value="1"/>
</dbReference>
<dbReference type="GO" id="GO:0003677">
    <property type="term" value="F:DNA binding"/>
    <property type="evidence" value="ECO:0007669"/>
    <property type="project" value="UniProtKB-UniRule"/>
</dbReference>
<dbReference type="EC" id="3.4.21.88" evidence="12"/>
<evidence type="ECO:0000256" key="11">
    <source>
        <dbReference type="ARBA" id="ARBA00023236"/>
    </source>
</evidence>
<dbReference type="Pfam" id="PF00717">
    <property type="entry name" value="Peptidase_S24"/>
    <property type="match status" value="1"/>
</dbReference>
<dbReference type="GO" id="GO:0006260">
    <property type="term" value="P:DNA replication"/>
    <property type="evidence" value="ECO:0007669"/>
    <property type="project" value="UniProtKB-UniRule"/>
</dbReference>
<feature type="active site" description="For autocatalytic cleavage activity" evidence="12">
    <location>
        <position position="126"/>
    </location>
</feature>
<dbReference type="KEGG" id="sfc:Spiaf_2664"/>
<dbReference type="Gene3D" id="1.10.10.10">
    <property type="entry name" value="Winged helix-like DNA-binding domain superfamily/Winged helix DNA-binding domain"/>
    <property type="match status" value="1"/>
</dbReference>
<evidence type="ECO:0000256" key="2">
    <source>
        <dbReference type="ARBA" id="ARBA00022491"/>
    </source>
</evidence>
<proteinExistence type="inferred from homology"/>
<dbReference type="Proteomes" id="UP000007383">
    <property type="component" value="Chromosome"/>
</dbReference>
<evidence type="ECO:0000256" key="4">
    <source>
        <dbReference type="ARBA" id="ARBA00022763"/>
    </source>
</evidence>
<dbReference type="eggNOG" id="COG1974">
    <property type="taxonomic scope" value="Bacteria"/>
</dbReference>
<evidence type="ECO:0000256" key="10">
    <source>
        <dbReference type="ARBA" id="ARBA00023204"/>
    </source>
</evidence>
<accession>H9UME7</accession>
<feature type="active site" description="For autocatalytic cleavage activity" evidence="12">
    <location>
        <position position="163"/>
    </location>
</feature>
<evidence type="ECO:0000313" key="16">
    <source>
        <dbReference type="EMBL" id="AFG38690.1"/>
    </source>
</evidence>
<keyword evidence="10 12" id="KW-0234">DNA repair</keyword>
<comment type="function">
    <text evidence="12">Represses a number of genes involved in the response to DNA damage (SOS response), including recA and lexA. In the presence of single-stranded DNA, RecA interacts with LexA causing an autocatalytic cleavage which disrupts the DNA-binding part of LexA, leading to derepression of the SOS regulon and eventually DNA repair.</text>
</comment>
<sequence>MQELTRRQQEVFACIEAFIASHSYPPTMREVAEALSISVKAAYDHIDSLQRKGWVRRAAHQSRSLELLVKREPEQTAPEVIEVPLLGDVAAGKPLLAEENCETMLSLPASMLGRGRFFALRVRGDSMIDAGIHSGDVAVVQQQSTARNGDIVVALLDDAATLKHFYKETNRIMLKSANPQYPPIYTQDVRVLGKLAHILRSYS</sequence>
<comment type="catalytic activity">
    <reaction evidence="12">
        <text>Hydrolysis of Ala-|-Gly bond in repressor LexA.</text>
        <dbReference type="EC" id="3.4.21.88"/>
    </reaction>
</comment>
<dbReference type="SUPFAM" id="SSF46785">
    <property type="entry name" value="Winged helix' DNA-binding domain"/>
    <property type="match status" value="1"/>
</dbReference>
<dbReference type="NCBIfam" id="TIGR00498">
    <property type="entry name" value="lexA"/>
    <property type="match status" value="1"/>
</dbReference>
<dbReference type="RefSeq" id="WP_014456672.1">
    <property type="nucleotide sequence ID" value="NC_017098.1"/>
</dbReference>
<dbReference type="InterPro" id="IPR036390">
    <property type="entry name" value="WH_DNA-bd_sf"/>
</dbReference>
<dbReference type="HAMAP" id="MF_00015">
    <property type="entry name" value="LexA"/>
    <property type="match status" value="1"/>
</dbReference>
<dbReference type="CDD" id="cd06529">
    <property type="entry name" value="S24_LexA-like"/>
    <property type="match status" value="1"/>
</dbReference>
<dbReference type="FunFam" id="2.10.109.10:FF:000001">
    <property type="entry name" value="LexA repressor"/>
    <property type="match status" value="1"/>
</dbReference>
<dbReference type="InterPro" id="IPR006197">
    <property type="entry name" value="Peptidase_S24_LexA"/>
</dbReference>
<evidence type="ECO:0000256" key="3">
    <source>
        <dbReference type="ARBA" id="ARBA00022705"/>
    </source>
</evidence>
<dbReference type="GO" id="GO:0009432">
    <property type="term" value="P:SOS response"/>
    <property type="evidence" value="ECO:0007669"/>
    <property type="project" value="UniProtKB-UniRule"/>
</dbReference>
<keyword evidence="3 12" id="KW-0235">DNA replication</keyword>
<organism evidence="16 17">
    <name type="scientific">Spirochaeta africana (strain ATCC 700263 / DSM 8902 / Z-7692)</name>
    <dbReference type="NCBI Taxonomy" id="889378"/>
    <lineage>
        <taxon>Bacteria</taxon>
        <taxon>Pseudomonadati</taxon>
        <taxon>Spirochaetota</taxon>
        <taxon>Spirochaetia</taxon>
        <taxon>Spirochaetales</taxon>
        <taxon>Spirochaetaceae</taxon>
        <taxon>Spirochaeta</taxon>
    </lineage>
</organism>
<keyword evidence="7 12" id="KW-0805">Transcription regulation</keyword>
<keyword evidence="5 12" id="KW-0378">Hydrolase</keyword>
<keyword evidence="2 12" id="KW-0678">Repressor</keyword>
<dbReference type="InterPro" id="IPR039418">
    <property type="entry name" value="LexA-like"/>
</dbReference>
<dbReference type="InterPro" id="IPR006199">
    <property type="entry name" value="LexA_DNA-bd_dom"/>
</dbReference>
<dbReference type="AlphaFoldDB" id="H9UME7"/>
<dbReference type="InterPro" id="IPR015927">
    <property type="entry name" value="Peptidase_S24_S26A/B/C"/>
</dbReference>
<dbReference type="PATRIC" id="fig|889378.3.peg.2638"/>
<protein>
    <recommendedName>
        <fullName evidence="12">LexA repressor</fullName>
        <ecNumber evidence="12">3.4.21.88</ecNumber>
    </recommendedName>
</protein>
<keyword evidence="6 12" id="KW-0068">Autocatalytic cleavage</keyword>
<evidence type="ECO:0000256" key="12">
    <source>
        <dbReference type="HAMAP-Rule" id="MF_00015"/>
    </source>
</evidence>
<evidence type="ECO:0000256" key="13">
    <source>
        <dbReference type="RuleBase" id="RU003991"/>
    </source>
</evidence>
<comment type="caution">
    <text evidence="12">Lacks conserved residue(s) required for the propagation of feature annotation.</text>
</comment>
<evidence type="ECO:0000256" key="8">
    <source>
        <dbReference type="ARBA" id="ARBA00023125"/>
    </source>
</evidence>
<dbReference type="STRING" id="889378.Spiaf_2664"/>
<dbReference type="PRINTS" id="PR00726">
    <property type="entry name" value="LEXASERPTASE"/>
</dbReference>
<dbReference type="InterPro" id="IPR050077">
    <property type="entry name" value="LexA_repressor"/>
</dbReference>
<dbReference type="GO" id="GO:0045892">
    <property type="term" value="P:negative regulation of DNA-templated transcription"/>
    <property type="evidence" value="ECO:0007669"/>
    <property type="project" value="UniProtKB-UniRule"/>
</dbReference>
<dbReference type="Pfam" id="PF01726">
    <property type="entry name" value="LexA_DNA_bind"/>
    <property type="match status" value="1"/>
</dbReference>